<reference evidence="2 3" key="1">
    <citation type="journal article" date="2013" name="PLoS ONE">
        <title>Predicting the Proteins of Angomonas deanei, Strigomonas culicis and Their Respective Endosymbionts Reveals New Aspects of the Trypanosomatidae Family.</title>
        <authorList>
            <person name="Motta M.C."/>
            <person name="Martins A.C."/>
            <person name="de Souza S.S."/>
            <person name="Catta-Preta C.M."/>
            <person name="Silva R."/>
            <person name="Klein C.C."/>
            <person name="de Almeida L.G."/>
            <person name="de Lima Cunha O."/>
            <person name="Ciapina L.P."/>
            <person name="Brocchi M."/>
            <person name="Colabardini A.C."/>
            <person name="de Araujo Lima B."/>
            <person name="Machado C.R."/>
            <person name="de Almeida Soares C.M."/>
            <person name="Probst C.M."/>
            <person name="de Menezes C.B."/>
            <person name="Thompson C.E."/>
            <person name="Bartholomeu D.C."/>
            <person name="Gradia D.F."/>
            <person name="Pavoni D.P."/>
            <person name="Grisard E.C."/>
            <person name="Fantinatti-Garboggini F."/>
            <person name="Marchini F.K."/>
            <person name="Rodrigues-Luiz G.F."/>
            <person name="Wagner G."/>
            <person name="Goldman G.H."/>
            <person name="Fietto J.L."/>
            <person name="Elias M.C."/>
            <person name="Goldman M.H."/>
            <person name="Sagot M.F."/>
            <person name="Pereira M."/>
            <person name="Stoco P.H."/>
            <person name="de Mendonca-Neto R.P."/>
            <person name="Teixeira S.M."/>
            <person name="Maciel T.E."/>
            <person name="de Oliveira Mendes T.A."/>
            <person name="Urmenyi T.P."/>
            <person name="de Souza W."/>
            <person name="Schenkman S."/>
            <person name="de Vasconcelos A.T."/>
        </authorList>
    </citation>
    <scope>NUCLEOTIDE SEQUENCE [LARGE SCALE GENOMIC DNA]</scope>
</reference>
<organism evidence="2 3">
    <name type="scientific">Strigomonas culicis</name>
    <dbReference type="NCBI Taxonomy" id="28005"/>
    <lineage>
        <taxon>Eukaryota</taxon>
        <taxon>Discoba</taxon>
        <taxon>Euglenozoa</taxon>
        <taxon>Kinetoplastea</taxon>
        <taxon>Metakinetoplastina</taxon>
        <taxon>Trypanosomatida</taxon>
        <taxon>Trypanosomatidae</taxon>
        <taxon>Strigomonadinae</taxon>
        <taxon>Strigomonas</taxon>
    </lineage>
</organism>
<comment type="caution">
    <text evidence="2">The sequence shown here is derived from an EMBL/GenBank/DDBJ whole genome shotgun (WGS) entry which is preliminary data.</text>
</comment>
<accession>S9TEN0</accession>
<evidence type="ECO:0000313" key="3">
    <source>
        <dbReference type="Proteomes" id="UP000015354"/>
    </source>
</evidence>
<protein>
    <submittedName>
        <fullName evidence="2">Uncharacterized protein</fullName>
    </submittedName>
</protein>
<evidence type="ECO:0000313" key="2">
    <source>
        <dbReference type="EMBL" id="EPY16502.1"/>
    </source>
</evidence>
<proteinExistence type="predicted"/>
<feature type="compositionally biased region" description="Basic residues" evidence="1">
    <location>
        <begin position="224"/>
        <end position="234"/>
    </location>
</feature>
<feature type="region of interest" description="Disordered" evidence="1">
    <location>
        <begin position="210"/>
        <end position="249"/>
    </location>
</feature>
<sequence>MLRSLEQSIDGEDTPDAHAHPVLNVDSSTSAEDHDETNLHSHTNDTDEPHTKDASRAREAVSDGDDSDDDSFFLVCDEDAVLSIKKEEEEEEKENGRPPLQSGESRTETQQQQQQKPIDLRETYGAVDITETSYLSRDVLPLALHHPHRAGQRRWADEADSGSAIGFRPALLPVFLFTRALPRPLSPAAAPPLDESKKRQKLNRYYYYESEEGVEGEGEGGEARRHHGAAKRPPRSCSFAREAQARRIA</sequence>
<feature type="region of interest" description="Disordered" evidence="1">
    <location>
        <begin position="1"/>
        <end position="122"/>
    </location>
</feature>
<name>S9TEN0_9TRYP</name>
<feature type="compositionally biased region" description="Acidic residues" evidence="1">
    <location>
        <begin position="210"/>
        <end position="220"/>
    </location>
</feature>
<dbReference type="AlphaFoldDB" id="S9TEN0"/>
<gene>
    <name evidence="2" type="ORF">STCU_11200</name>
</gene>
<feature type="compositionally biased region" description="Acidic residues" evidence="1">
    <location>
        <begin position="62"/>
        <end position="80"/>
    </location>
</feature>
<feature type="compositionally biased region" description="Basic and acidic residues" evidence="1">
    <location>
        <begin position="36"/>
        <end position="61"/>
    </location>
</feature>
<dbReference type="Proteomes" id="UP000015354">
    <property type="component" value="Unassembled WGS sequence"/>
</dbReference>
<dbReference type="EMBL" id="ATMH01011093">
    <property type="protein sequence ID" value="EPY16502.1"/>
    <property type="molecule type" value="Genomic_DNA"/>
</dbReference>
<evidence type="ECO:0000256" key="1">
    <source>
        <dbReference type="SAM" id="MobiDB-lite"/>
    </source>
</evidence>
<keyword evidence="3" id="KW-1185">Reference proteome</keyword>